<dbReference type="SUPFAM" id="SSF55394">
    <property type="entry name" value="Bactericidal permeability-increasing protein, BPI"/>
    <property type="match status" value="1"/>
</dbReference>
<reference evidence="1" key="1">
    <citation type="submission" date="2014-12" db="EMBL/GenBank/DDBJ databases">
        <title>Insight into the proteome of Arion vulgaris.</title>
        <authorList>
            <person name="Aradska J."/>
            <person name="Bulat T."/>
            <person name="Smidak R."/>
            <person name="Sarate P."/>
            <person name="Gangsoo J."/>
            <person name="Sialana F."/>
            <person name="Bilban M."/>
            <person name="Lubec G."/>
        </authorList>
    </citation>
    <scope>NUCLEOTIDE SEQUENCE</scope>
    <source>
        <tissue evidence="1">Skin</tissue>
    </source>
</reference>
<dbReference type="AlphaFoldDB" id="A0A0B7A898"/>
<dbReference type="Gene3D" id="3.15.20.10">
    <property type="entry name" value="Bactericidal permeability-increasing protein, domain 2"/>
    <property type="match status" value="1"/>
</dbReference>
<proteinExistence type="predicted"/>
<dbReference type="InterPro" id="IPR017943">
    <property type="entry name" value="Bactericidal_perm-incr_a/b_dom"/>
</dbReference>
<evidence type="ECO:0000313" key="1">
    <source>
        <dbReference type="EMBL" id="CEK76231.1"/>
    </source>
</evidence>
<accession>A0A0B7A898</accession>
<name>A0A0B7A898_9EUPU</name>
<feature type="non-terminal residue" evidence="1">
    <location>
        <position position="1"/>
    </location>
</feature>
<dbReference type="EMBL" id="HACG01029366">
    <property type="protein sequence ID" value="CEK76231.1"/>
    <property type="molecule type" value="Transcribed_RNA"/>
</dbReference>
<dbReference type="PANTHER" id="PTHR10504">
    <property type="entry name" value="BACTERICIDAL PERMEABILITY-INCREASING BPI PROTEIN-RELATED"/>
    <property type="match status" value="1"/>
</dbReference>
<gene>
    <name evidence="1" type="primary">ORF99088</name>
</gene>
<dbReference type="GO" id="GO:0005615">
    <property type="term" value="C:extracellular space"/>
    <property type="evidence" value="ECO:0007669"/>
    <property type="project" value="TreeGrafter"/>
</dbReference>
<dbReference type="PANTHER" id="PTHR10504:SF131">
    <property type="entry name" value="BPI2 DOMAIN-CONTAINING PROTEIN"/>
    <property type="match status" value="1"/>
</dbReference>
<dbReference type="Gene3D" id="3.15.10.10">
    <property type="entry name" value="Bactericidal permeability-increasing protein, domain 1"/>
    <property type="match status" value="1"/>
</dbReference>
<dbReference type="GO" id="GO:0008289">
    <property type="term" value="F:lipid binding"/>
    <property type="evidence" value="ECO:0007669"/>
    <property type="project" value="InterPro"/>
</dbReference>
<protein>
    <submittedName>
        <fullName evidence="1">Uncharacterized protein</fullName>
    </submittedName>
</protein>
<organism evidence="1">
    <name type="scientific">Arion vulgaris</name>
    <dbReference type="NCBI Taxonomy" id="1028688"/>
    <lineage>
        <taxon>Eukaryota</taxon>
        <taxon>Metazoa</taxon>
        <taxon>Spiralia</taxon>
        <taxon>Lophotrochozoa</taxon>
        <taxon>Mollusca</taxon>
        <taxon>Gastropoda</taxon>
        <taxon>Heterobranchia</taxon>
        <taxon>Euthyneura</taxon>
        <taxon>Panpulmonata</taxon>
        <taxon>Eupulmonata</taxon>
        <taxon>Stylommatophora</taxon>
        <taxon>Helicina</taxon>
        <taxon>Arionoidea</taxon>
        <taxon>Arionidae</taxon>
        <taxon>Arion</taxon>
    </lineage>
</organism>
<dbReference type="InterPro" id="IPR032942">
    <property type="entry name" value="BPI/LBP/Plunc"/>
</dbReference>
<sequence length="104" mass="11854">RIKDVLQGQICTIVNKAVNVDAEQALSQIEVHLEIDNRFLLDYGLMADPIITSNYLETFNKGEVYWKADKQECPLSPDPIPEWSDASSMLYLCLQSTQPKHLLM</sequence>